<dbReference type="Proteomes" id="UP000232323">
    <property type="component" value="Unassembled WGS sequence"/>
</dbReference>
<dbReference type="EMBL" id="BEGY01000317">
    <property type="protein sequence ID" value="GAX86470.1"/>
    <property type="molecule type" value="Genomic_DNA"/>
</dbReference>
<name>A0A250XUI1_9CHLO</name>
<accession>A0A250XUI1</accession>
<evidence type="ECO:0000313" key="1">
    <source>
        <dbReference type="EMBL" id="GAX86470.1"/>
    </source>
</evidence>
<gene>
    <name evidence="1" type="ORF">CEUSTIGMA_g13880.t1</name>
</gene>
<sequence length="119" mass="12795">MPAVSKTLLPFSGSITTSSLSSTVTGAPVAPVICMASDFNLSGSKAVWLSPRTCMVSARTGQQLAVHVEYDGKQFRGMQSLSQLAVPQHPLPWLRSLRPLGRAAVRIAHHQDMLVRVSL</sequence>
<keyword evidence="2" id="KW-1185">Reference proteome</keyword>
<evidence type="ECO:0000313" key="2">
    <source>
        <dbReference type="Proteomes" id="UP000232323"/>
    </source>
</evidence>
<protein>
    <submittedName>
        <fullName evidence="1">Uncharacterized protein</fullName>
    </submittedName>
</protein>
<proteinExistence type="predicted"/>
<organism evidence="1 2">
    <name type="scientific">Chlamydomonas eustigma</name>
    <dbReference type="NCBI Taxonomy" id="1157962"/>
    <lineage>
        <taxon>Eukaryota</taxon>
        <taxon>Viridiplantae</taxon>
        <taxon>Chlorophyta</taxon>
        <taxon>core chlorophytes</taxon>
        <taxon>Chlorophyceae</taxon>
        <taxon>CS clade</taxon>
        <taxon>Chlamydomonadales</taxon>
        <taxon>Chlamydomonadaceae</taxon>
        <taxon>Chlamydomonas</taxon>
    </lineage>
</organism>
<comment type="caution">
    <text evidence="1">The sequence shown here is derived from an EMBL/GenBank/DDBJ whole genome shotgun (WGS) entry which is preliminary data.</text>
</comment>
<reference evidence="1 2" key="1">
    <citation type="submission" date="2017-08" db="EMBL/GenBank/DDBJ databases">
        <title>Acidophilic green algal genome provides insights into adaptation to an acidic environment.</title>
        <authorList>
            <person name="Hirooka S."/>
            <person name="Hirose Y."/>
            <person name="Kanesaki Y."/>
            <person name="Higuchi S."/>
            <person name="Fujiwara T."/>
            <person name="Onuma R."/>
            <person name="Era A."/>
            <person name="Ohbayashi R."/>
            <person name="Uzuka A."/>
            <person name="Nozaki H."/>
            <person name="Yoshikawa H."/>
            <person name="Miyagishima S.Y."/>
        </authorList>
    </citation>
    <scope>NUCLEOTIDE SEQUENCE [LARGE SCALE GENOMIC DNA]</scope>
    <source>
        <strain evidence="1 2">NIES-2499</strain>
    </source>
</reference>
<dbReference type="AlphaFoldDB" id="A0A250XUI1"/>